<dbReference type="Proteomes" id="UP000229740">
    <property type="component" value="Unassembled WGS sequence"/>
</dbReference>
<accession>A0A2G6E6K0</accession>
<evidence type="ECO:0000313" key="3">
    <source>
        <dbReference type="Proteomes" id="UP000229740"/>
    </source>
</evidence>
<evidence type="ECO:0000259" key="1">
    <source>
        <dbReference type="PROSITE" id="PS50851"/>
    </source>
</evidence>
<dbReference type="InterPro" id="IPR036061">
    <property type="entry name" value="CheW-like_dom_sf"/>
</dbReference>
<dbReference type="AlphaFoldDB" id="A0A2G6E6K0"/>
<dbReference type="Gene3D" id="2.40.50.180">
    <property type="entry name" value="CheA-289, Domain 4"/>
    <property type="match status" value="1"/>
</dbReference>
<dbReference type="GO" id="GO:0006935">
    <property type="term" value="P:chemotaxis"/>
    <property type="evidence" value="ECO:0007669"/>
    <property type="project" value="InterPro"/>
</dbReference>
<dbReference type="SMART" id="SM00260">
    <property type="entry name" value="CheW"/>
    <property type="match status" value="1"/>
</dbReference>
<dbReference type="EMBL" id="PDPS01000025">
    <property type="protein sequence ID" value="PID57713.1"/>
    <property type="molecule type" value="Genomic_DNA"/>
</dbReference>
<dbReference type="Pfam" id="PF01584">
    <property type="entry name" value="CheW"/>
    <property type="match status" value="1"/>
</dbReference>
<protein>
    <recommendedName>
        <fullName evidence="1">CheW-like domain-containing protein</fullName>
    </recommendedName>
</protein>
<name>A0A2G6E6K0_9BACT</name>
<organism evidence="2 3">
    <name type="scientific">candidate division KSB3 bacterium</name>
    <dbReference type="NCBI Taxonomy" id="2044937"/>
    <lineage>
        <taxon>Bacteria</taxon>
        <taxon>candidate division KSB3</taxon>
    </lineage>
</organism>
<dbReference type="PROSITE" id="PS50851">
    <property type="entry name" value="CHEW"/>
    <property type="match status" value="1"/>
</dbReference>
<dbReference type="SUPFAM" id="SSF50341">
    <property type="entry name" value="CheW-like"/>
    <property type="match status" value="1"/>
</dbReference>
<sequence>MEHEQDLQYDPEDAGQAWAGEMDVLEALEETDSPEAEKQTRQIILVTLDKGCYGIEISLVQEVLKVPKITWLPCCPDYIAGVISLRGNIQSVVNLKAFFQLAMDHVTEQSRILLVESGELIAGLLVDEMLDILDVKESSIRPFSGQAAHIADQYVEGEFYWNDQIVTILHVPEIVEASVVDQQ</sequence>
<reference evidence="2 3" key="1">
    <citation type="submission" date="2017-10" db="EMBL/GenBank/DDBJ databases">
        <title>Novel microbial diversity and functional potential in the marine mammal oral microbiome.</title>
        <authorList>
            <person name="Dudek N.K."/>
            <person name="Sun C.L."/>
            <person name="Burstein D."/>
            <person name="Kantor R.S."/>
            <person name="Aliaga Goltsman D.S."/>
            <person name="Bik E.M."/>
            <person name="Thomas B.C."/>
            <person name="Banfield J.F."/>
            <person name="Relman D.A."/>
        </authorList>
    </citation>
    <scope>NUCLEOTIDE SEQUENCE [LARGE SCALE GENOMIC DNA]</scope>
    <source>
        <strain evidence="2">DOLZORAL124_49_17</strain>
    </source>
</reference>
<evidence type="ECO:0000313" key="2">
    <source>
        <dbReference type="EMBL" id="PID57713.1"/>
    </source>
</evidence>
<dbReference type="PANTHER" id="PTHR22617:SF23">
    <property type="entry name" value="CHEMOTAXIS PROTEIN CHEW"/>
    <property type="match status" value="1"/>
</dbReference>
<dbReference type="Gene3D" id="2.30.30.40">
    <property type="entry name" value="SH3 Domains"/>
    <property type="match status" value="1"/>
</dbReference>
<dbReference type="InterPro" id="IPR039315">
    <property type="entry name" value="CheW"/>
</dbReference>
<feature type="domain" description="CheW-like" evidence="1">
    <location>
        <begin position="40"/>
        <end position="180"/>
    </location>
</feature>
<dbReference type="GO" id="GO:0005829">
    <property type="term" value="C:cytosol"/>
    <property type="evidence" value="ECO:0007669"/>
    <property type="project" value="TreeGrafter"/>
</dbReference>
<dbReference type="InterPro" id="IPR002545">
    <property type="entry name" value="CheW-lke_dom"/>
</dbReference>
<dbReference type="GO" id="GO:0007165">
    <property type="term" value="P:signal transduction"/>
    <property type="evidence" value="ECO:0007669"/>
    <property type="project" value="InterPro"/>
</dbReference>
<comment type="caution">
    <text evidence="2">The sequence shown here is derived from an EMBL/GenBank/DDBJ whole genome shotgun (WGS) entry which is preliminary data.</text>
</comment>
<proteinExistence type="predicted"/>
<gene>
    <name evidence="2" type="ORF">CSB45_05635</name>
</gene>
<dbReference type="PANTHER" id="PTHR22617">
    <property type="entry name" value="CHEMOTAXIS SENSOR HISTIDINE KINASE-RELATED"/>
    <property type="match status" value="1"/>
</dbReference>